<dbReference type="InterPro" id="IPR003400">
    <property type="entry name" value="ExbD"/>
</dbReference>
<evidence type="ECO:0000256" key="8">
    <source>
        <dbReference type="ARBA" id="ARBA00022692"/>
    </source>
</evidence>
<keyword evidence="11 13" id="KW-0472">Membrane</keyword>
<gene>
    <name evidence="14" type="ordered locus">Bind_3062</name>
</gene>
<comment type="subunit">
    <text evidence="4">The accessory proteins ExbB and ExbD seem to form a complex with TonB.</text>
</comment>
<keyword evidence="5 12" id="KW-0813">Transport</keyword>
<evidence type="ECO:0000256" key="11">
    <source>
        <dbReference type="ARBA" id="ARBA00023136"/>
    </source>
</evidence>
<dbReference type="PANTHER" id="PTHR30558">
    <property type="entry name" value="EXBD MEMBRANE COMPONENT OF PMF-DRIVEN MACROMOLECULE IMPORT SYSTEM"/>
    <property type="match status" value="1"/>
</dbReference>
<keyword evidence="9 12" id="KW-0653">Protein transport</keyword>
<keyword evidence="10 13" id="KW-1133">Transmembrane helix</keyword>
<organism evidence="14 15">
    <name type="scientific">Beijerinckia indica subsp. indica (strain ATCC 9039 / DSM 1715 / NCIMB 8712)</name>
    <dbReference type="NCBI Taxonomy" id="395963"/>
    <lineage>
        <taxon>Bacteria</taxon>
        <taxon>Pseudomonadati</taxon>
        <taxon>Pseudomonadota</taxon>
        <taxon>Alphaproteobacteria</taxon>
        <taxon>Hyphomicrobiales</taxon>
        <taxon>Beijerinckiaceae</taxon>
        <taxon>Beijerinckia</taxon>
    </lineage>
</organism>
<dbReference type="RefSeq" id="WP_012385973.1">
    <property type="nucleotide sequence ID" value="NC_010581.1"/>
</dbReference>
<dbReference type="GO" id="GO:0005886">
    <property type="term" value="C:plasma membrane"/>
    <property type="evidence" value="ECO:0007669"/>
    <property type="project" value="UniProtKB-SubCell"/>
</dbReference>
<comment type="subcellular location">
    <subcellularLocation>
        <location evidence="2">Cell inner membrane</location>
        <topology evidence="2">Single-pass type II membrane protein</topology>
    </subcellularLocation>
    <subcellularLocation>
        <location evidence="12">Cell membrane</location>
        <topology evidence="12">Single-pass type II membrane protein</topology>
    </subcellularLocation>
</comment>
<dbReference type="Pfam" id="PF02472">
    <property type="entry name" value="ExbD"/>
    <property type="match status" value="1"/>
</dbReference>
<dbReference type="AlphaFoldDB" id="B2IBJ8"/>
<keyword evidence="7" id="KW-0997">Cell inner membrane</keyword>
<feature type="transmembrane region" description="Helical" evidence="13">
    <location>
        <begin position="12"/>
        <end position="33"/>
    </location>
</feature>
<evidence type="ECO:0000256" key="4">
    <source>
        <dbReference type="ARBA" id="ARBA00011471"/>
    </source>
</evidence>
<dbReference type="GO" id="GO:0015031">
    <property type="term" value="P:protein transport"/>
    <property type="evidence" value="ECO:0007669"/>
    <property type="project" value="UniProtKB-KW"/>
</dbReference>
<evidence type="ECO:0000256" key="13">
    <source>
        <dbReference type="SAM" id="Phobius"/>
    </source>
</evidence>
<dbReference type="eggNOG" id="COG0848">
    <property type="taxonomic scope" value="Bacteria"/>
</dbReference>
<dbReference type="EMBL" id="CP001016">
    <property type="protein sequence ID" value="ACB96624.1"/>
    <property type="molecule type" value="Genomic_DNA"/>
</dbReference>
<evidence type="ECO:0000256" key="10">
    <source>
        <dbReference type="ARBA" id="ARBA00022989"/>
    </source>
</evidence>
<evidence type="ECO:0000256" key="3">
    <source>
        <dbReference type="ARBA" id="ARBA00005811"/>
    </source>
</evidence>
<name>B2IBJ8_BEII9</name>
<dbReference type="Proteomes" id="UP000001695">
    <property type="component" value="Chromosome"/>
</dbReference>
<evidence type="ECO:0000313" key="15">
    <source>
        <dbReference type="Proteomes" id="UP000001695"/>
    </source>
</evidence>
<dbReference type="HOGENOM" id="CLU_085305_2_0_5"/>
<accession>B2IBJ8</accession>
<reference evidence="14 15" key="2">
    <citation type="journal article" date="2010" name="J. Bacteriol.">
        <title>Complete genome sequence of Beijerinckia indica subsp. indica.</title>
        <authorList>
            <person name="Tamas I."/>
            <person name="Dedysh S.N."/>
            <person name="Liesack W."/>
            <person name="Stott M.B."/>
            <person name="Alam M."/>
            <person name="Murrell J.C."/>
            <person name="Dunfield P.F."/>
        </authorList>
    </citation>
    <scope>NUCLEOTIDE SEQUENCE [LARGE SCALE GENOMIC DNA]</scope>
    <source>
        <strain evidence="15">ATCC 9039 / DSM 1715 / NCIMB 8712</strain>
    </source>
</reference>
<protein>
    <submittedName>
        <fullName evidence="14">Biopolymer transport protein ExbD/TolR</fullName>
    </submittedName>
</protein>
<evidence type="ECO:0000256" key="12">
    <source>
        <dbReference type="RuleBase" id="RU003879"/>
    </source>
</evidence>
<reference evidence="15" key="1">
    <citation type="submission" date="2008-03" db="EMBL/GenBank/DDBJ databases">
        <title>Complete sequence of chromosome of Beijerinckia indica subsp. indica ATCC 9039.</title>
        <authorList>
            <consortium name="US DOE Joint Genome Institute"/>
            <person name="Copeland A."/>
            <person name="Lucas S."/>
            <person name="Lapidus A."/>
            <person name="Glavina del Rio T."/>
            <person name="Dalin E."/>
            <person name="Tice H."/>
            <person name="Bruce D."/>
            <person name="Goodwin L."/>
            <person name="Pitluck S."/>
            <person name="LaButti K."/>
            <person name="Schmutz J."/>
            <person name="Larimer F."/>
            <person name="Land M."/>
            <person name="Hauser L."/>
            <person name="Kyrpides N."/>
            <person name="Mikhailova N."/>
            <person name="Dunfield P.F."/>
            <person name="Dedysh S.N."/>
            <person name="Liesack W."/>
            <person name="Saw J.H."/>
            <person name="Alam M."/>
            <person name="Chen Y."/>
            <person name="Murrell J.C."/>
            <person name="Richardson P."/>
        </authorList>
    </citation>
    <scope>NUCLEOTIDE SEQUENCE [LARGE SCALE GENOMIC DNA]</scope>
    <source>
        <strain evidence="15">ATCC 9039 / DSM 1715 / NCIMB 8712</strain>
    </source>
</reference>
<evidence type="ECO:0000256" key="7">
    <source>
        <dbReference type="ARBA" id="ARBA00022519"/>
    </source>
</evidence>
<keyword evidence="6" id="KW-1003">Cell membrane</keyword>
<dbReference type="KEGG" id="bid:Bind_3062"/>
<dbReference type="GO" id="GO:0022857">
    <property type="term" value="F:transmembrane transporter activity"/>
    <property type="evidence" value="ECO:0007669"/>
    <property type="project" value="InterPro"/>
</dbReference>
<comment type="similarity">
    <text evidence="3 12">Belongs to the ExbD/TolR family.</text>
</comment>
<dbReference type="STRING" id="395963.Bind_3062"/>
<evidence type="ECO:0000256" key="9">
    <source>
        <dbReference type="ARBA" id="ARBA00022927"/>
    </source>
</evidence>
<evidence type="ECO:0000256" key="6">
    <source>
        <dbReference type="ARBA" id="ARBA00022475"/>
    </source>
</evidence>
<proteinExistence type="inferred from homology"/>
<keyword evidence="15" id="KW-1185">Reference proteome</keyword>
<keyword evidence="8 12" id="KW-0812">Transmembrane</keyword>
<evidence type="ECO:0000256" key="2">
    <source>
        <dbReference type="ARBA" id="ARBA00004249"/>
    </source>
</evidence>
<dbReference type="Gene3D" id="3.30.420.270">
    <property type="match status" value="1"/>
</dbReference>
<dbReference type="PANTHER" id="PTHR30558:SF12">
    <property type="entry name" value="BIOPOLYMER TRANSPORT PROTEIN EXBD"/>
    <property type="match status" value="1"/>
</dbReference>
<evidence type="ECO:0000256" key="1">
    <source>
        <dbReference type="ARBA" id="ARBA00003540"/>
    </source>
</evidence>
<evidence type="ECO:0000256" key="5">
    <source>
        <dbReference type="ARBA" id="ARBA00022448"/>
    </source>
</evidence>
<sequence>MDEKPFETMNVIPFVDIMLVLLAMVLTTASFIATGRIPINLPQASKAPVEKHNDKIIELAANGDTYFDGKPVSKDEIKSQLGGMPPDTSFLIRADRNVTFQNFIDVADLLKRLNFNKVAVQTESVSR</sequence>
<comment type="function">
    <text evidence="1">Involved in the TonB-dependent energy-dependent transport of various receptor-bound substrates.</text>
</comment>
<dbReference type="OrthoDB" id="8858387at2"/>
<evidence type="ECO:0000313" key="14">
    <source>
        <dbReference type="EMBL" id="ACB96624.1"/>
    </source>
</evidence>